<keyword evidence="5" id="KW-1185">Reference proteome</keyword>
<reference evidence="4 5" key="1">
    <citation type="journal article" date="2021" name="Environ. Microbiol.">
        <title>Gene family expansions and transcriptome signatures uncover fungal adaptations to wood decay.</title>
        <authorList>
            <person name="Hage H."/>
            <person name="Miyauchi S."/>
            <person name="Viragh M."/>
            <person name="Drula E."/>
            <person name="Min B."/>
            <person name="Chaduli D."/>
            <person name="Navarro D."/>
            <person name="Favel A."/>
            <person name="Norest M."/>
            <person name="Lesage-Meessen L."/>
            <person name="Balint B."/>
            <person name="Merenyi Z."/>
            <person name="de Eugenio L."/>
            <person name="Morin E."/>
            <person name="Martinez A.T."/>
            <person name="Baldrian P."/>
            <person name="Stursova M."/>
            <person name="Martinez M.J."/>
            <person name="Novotny C."/>
            <person name="Magnuson J.K."/>
            <person name="Spatafora J.W."/>
            <person name="Maurice S."/>
            <person name="Pangilinan J."/>
            <person name="Andreopoulos W."/>
            <person name="LaButti K."/>
            <person name="Hundley H."/>
            <person name="Na H."/>
            <person name="Kuo A."/>
            <person name="Barry K."/>
            <person name="Lipzen A."/>
            <person name="Henrissat B."/>
            <person name="Riley R."/>
            <person name="Ahrendt S."/>
            <person name="Nagy L.G."/>
            <person name="Grigoriev I.V."/>
            <person name="Martin F."/>
            <person name="Rosso M.N."/>
        </authorList>
    </citation>
    <scope>NUCLEOTIDE SEQUENCE [LARGE SCALE GENOMIC DNA]</scope>
    <source>
        <strain evidence="4 5">CIRM-BRFM 1785</strain>
    </source>
</reference>
<dbReference type="PANTHER" id="PTHR47642">
    <property type="entry name" value="ATP-DEPENDENT DNA HELICASE"/>
    <property type="match status" value="1"/>
</dbReference>
<keyword evidence="1" id="KW-0233">DNA recombination</keyword>
<feature type="compositionally biased region" description="Low complexity" evidence="2">
    <location>
        <begin position="1"/>
        <end position="13"/>
    </location>
</feature>
<dbReference type="InterPro" id="IPR051055">
    <property type="entry name" value="PIF1_helicase"/>
</dbReference>
<keyword evidence="1" id="KW-0234">DNA repair</keyword>
<feature type="compositionally biased region" description="Polar residues" evidence="2">
    <location>
        <begin position="48"/>
        <end position="67"/>
    </location>
</feature>
<dbReference type="EC" id="5.6.2.3" evidence="1"/>
<proteinExistence type="inferred from homology"/>
<dbReference type="Gene3D" id="3.40.50.300">
    <property type="entry name" value="P-loop containing nucleotide triphosphate hydrolases"/>
    <property type="match status" value="1"/>
</dbReference>
<keyword evidence="1" id="KW-0547">Nucleotide-binding</keyword>
<dbReference type="SUPFAM" id="SSF52540">
    <property type="entry name" value="P-loop containing nucleoside triphosphate hydrolases"/>
    <property type="match status" value="1"/>
</dbReference>
<dbReference type="PANTHER" id="PTHR47642:SF5">
    <property type="entry name" value="ATP-DEPENDENT DNA HELICASE"/>
    <property type="match status" value="1"/>
</dbReference>
<keyword evidence="1" id="KW-0378">Hydrolase</keyword>
<dbReference type="InterPro" id="IPR027417">
    <property type="entry name" value="P-loop_NTPase"/>
</dbReference>
<feature type="compositionally biased region" description="Basic and acidic residues" evidence="2">
    <location>
        <begin position="19"/>
        <end position="40"/>
    </location>
</feature>
<comment type="similarity">
    <text evidence="1">Belongs to the helicase family.</text>
</comment>
<evidence type="ECO:0000259" key="3">
    <source>
        <dbReference type="SMART" id="SM00382"/>
    </source>
</evidence>
<protein>
    <recommendedName>
        <fullName evidence="1">ATP-dependent DNA helicase</fullName>
        <ecNumber evidence="1">5.6.2.3</ecNumber>
    </recommendedName>
</protein>
<evidence type="ECO:0000256" key="1">
    <source>
        <dbReference type="RuleBase" id="RU363044"/>
    </source>
</evidence>
<keyword evidence="1" id="KW-0067">ATP-binding</keyword>
<dbReference type="InterPro" id="IPR010285">
    <property type="entry name" value="DNA_helicase_pif1-like_DEAD"/>
</dbReference>
<organism evidence="4 5">
    <name type="scientific">Rhodofomes roseus</name>
    <dbReference type="NCBI Taxonomy" id="34475"/>
    <lineage>
        <taxon>Eukaryota</taxon>
        <taxon>Fungi</taxon>
        <taxon>Dikarya</taxon>
        <taxon>Basidiomycota</taxon>
        <taxon>Agaricomycotina</taxon>
        <taxon>Agaricomycetes</taxon>
        <taxon>Polyporales</taxon>
        <taxon>Rhodofomes</taxon>
    </lineage>
</organism>
<dbReference type="EMBL" id="JADCUA010000014">
    <property type="protein sequence ID" value="KAH9834817.1"/>
    <property type="molecule type" value="Genomic_DNA"/>
</dbReference>
<name>A0ABQ8KB76_9APHY</name>
<evidence type="ECO:0000313" key="4">
    <source>
        <dbReference type="EMBL" id="KAH9834817.1"/>
    </source>
</evidence>
<sequence>MARTATTATTITASRKRKSTGDIPKDGASAKDAKRPRTTLDRFFSPQVPVSSSTKGDSNTGTTSSRDTVALNDEQRKILQMVVDEGKNVFFTGAAGTGKSLLLRAIISALRRKHAKKAEVVSVVASTGMAASNIGGMTIHSWGAVTPGMTNIERQISCIKTCKPAFQRWKATKVLVIDEISMVDGELFELLASLGDRLRRKTDKPFGGLQVRLRDPLLWLS</sequence>
<evidence type="ECO:0000313" key="5">
    <source>
        <dbReference type="Proteomes" id="UP000814176"/>
    </source>
</evidence>
<comment type="caution">
    <text evidence="4">The sequence shown here is derived from an EMBL/GenBank/DDBJ whole genome shotgun (WGS) entry which is preliminary data.</text>
</comment>
<keyword evidence="1" id="KW-0347">Helicase</keyword>
<dbReference type="GeneID" id="72004930"/>
<dbReference type="InterPro" id="IPR003593">
    <property type="entry name" value="AAA+_ATPase"/>
</dbReference>
<feature type="region of interest" description="Disordered" evidence="2">
    <location>
        <begin position="1"/>
        <end position="69"/>
    </location>
</feature>
<dbReference type="Pfam" id="PF05970">
    <property type="entry name" value="PIF1"/>
    <property type="match status" value="1"/>
</dbReference>
<accession>A0ABQ8KB76</accession>
<evidence type="ECO:0000256" key="2">
    <source>
        <dbReference type="SAM" id="MobiDB-lite"/>
    </source>
</evidence>
<dbReference type="SMART" id="SM00382">
    <property type="entry name" value="AAA"/>
    <property type="match status" value="1"/>
</dbReference>
<dbReference type="Proteomes" id="UP000814176">
    <property type="component" value="Unassembled WGS sequence"/>
</dbReference>
<gene>
    <name evidence="4" type="ORF">C8Q71DRAFT_766525</name>
</gene>
<feature type="domain" description="AAA+ ATPase" evidence="3">
    <location>
        <begin position="85"/>
        <end position="217"/>
    </location>
</feature>
<dbReference type="RefSeq" id="XP_047777303.1">
    <property type="nucleotide sequence ID" value="XM_047924198.1"/>
</dbReference>
<comment type="catalytic activity">
    <reaction evidence="1">
        <text>ATP + H2O = ADP + phosphate + H(+)</text>
        <dbReference type="Rhea" id="RHEA:13065"/>
        <dbReference type="ChEBI" id="CHEBI:15377"/>
        <dbReference type="ChEBI" id="CHEBI:15378"/>
        <dbReference type="ChEBI" id="CHEBI:30616"/>
        <dbReference type="ChEBI" id="CHEBI:43474"/>
        <dbReference type="ChEBI" id="CHEBI:456216"/>
        <dbReference type="EC" id="5.6.2.3"/>
    </reaction>
</comment>
<comment type="cofactor">
    <cofactor evidence="1">
        <name>Mg(2+)</name>
        <dbReference type="ChEBI" id="CHEBI:18420"/>
    </cofactor>
</comment>
<keyword evidence="1" id="KW-0227">DNA damage</keyword>